<feature type="region of interest" description="Disordered" evidence="1">
    <location>
        <begin position="58"/>
        <end position="144"/>
    </location>
</feature>
<dbReference type="AlphaFoldDB" id="E3MQN3"/>
<reference evidence="2" key="1">
    <citation type="submission" date="2007-07" db="EMBL/GenBank/DDBJ databases">
        <title>PCAP assembly of the Caenorhabditis remanei genome.</title>
        <authorList>
            <consortium name="The Caenorhabditis remanei Sequencing Consortium"/>
            <person name="Wilson R.K."/>
        </authorList>
    </citation>
    <scope>NUCLEOTIDE SEQUENCE [LARGE SCALE GENOMIC DNA]</scope>
    <source>
        <strain evidence="2">PB4641</strain>
    </source>
</reference>
<gene>
    <name evidence="2" type="ORF">CRE_10417</name>
</gene>
<evidence type="ECO:0000313" key="3">
    <source>
        <dbReference type="Proteomes" id="UP000008281"/>
    </source>
</evidence>
<evidence type="ECO:0000256" key="1">
    <source>
        <dbReference type="SAM" id="MobiDB-lite"/>
    </source>
</evidence>
<accession>E3MQN3</accession>
<evidence type="ECO:0000313" key="2">
    <source>
        <dbReference type="EMBL" id="EFP06975.1"/>
    </source>
</evidence>
<dbReference type="Proteomes" id="UP000008281">
    <property type="component" value="Unassembled WGS sequence"/>
</dbReference>
<dbReference type="EMBL" id="DS268466">
    <property type="protein sequence ID" value="EFP06975.1"/>
    <property type="molecule type" value="Genomic_DNA"/>
</dbReference>
<proteinExistence type="predicted"/>
<keyword evidence="3" id="KW-1185">Reference proteome</keyword>
<organism evidence="3">
    <name type="scientific">Caenorhabditis remanei</name>
    <name type="common">Caenorhabditis vulgaris</name>
    <dbReference type="NCBI Taxonomy" id="31234"/>
    <lineage>
        <taxon>Eukaryota</taxon>
        <taxon>Metazoa</taxon>
        <taxon>Ecdysozoa</taxon>
        <taxon>Nematoda</taxon>
        <taxon>Chromadorea</taxon>
        <taxon>Rhabditida</taxon>
        <taxon>Rhabditina</taxon>
        <taxon>Rhabditomorpha</taxon>
        <taxon>Rhabditoidea</taxon>
        <taxon>Rhabditidae</taxon>
        <taxon>Peloderinae</taxon>
        <taxon>Caenorhabditis</taxon>
    </lineage>
</organism>
<sequence>MSSPPATPSLSSVSDIRSLILMSRTKHFKLIEQEDYPWRLVATNRAFHTDLWERLEEIEEEESNKRPPSPEEESVGTKKQKTSGDLEDTEDLSRPEGYDEFSDEWLKDIEEYDGIEDSEYSETDDQPRNGQPESYEPEATEQNSHDIIARFEEWMKNNQDKKIEEYEGYQDLVAIFELYK</sequence>
<name>E3MQN3_CAERE</name>
<feature type="compositionally biased region" description="Acidic residues" evidence="1">
    <location>
        <begin position="110"/>
        <end position="124"/>
    </location>
</feature>
<dbReference type="HOGENOM" id="CLU_1497614_0_0_1"/>
<protein>
    <submittedName>
        <fullName evidence="2">Uncharacterized protein</fullName>
    </submittedName>
</protein>